<dbReference type="SUPFAM" id="SSF51735">
    <property type="entry name" value="NAD(P)-binding Rossmann-fold domains"/>
    <property type="match status" value="1"/>
</dbReference>
<dbReference type="Pfam" id="PF13561">
    <property type="entry name" value="adh_short_C2"/>
    <property type="match status" value="1"/>
</dbReference>
<dbReference type="InterPro" id="IPR002347">
    <property type="entry name" value="SDR_fam"/>
</dbReference>
<protein>
    <submittedName>
        <fullName evidence="2">Short chain dehydrogenase family protein</fullName>
    </submittedName>
</protein>
<dbReference type="Gene3D" id="3.40.50.720">
    <property type="entry name" value="NAD(P)-binding Rossmann-like Domain"/>
    <property type="match status" value="1"/>
</dbReference>
<proteinExistence type="predicted"/>
<dbReference type="Proteomes" id="UP000020681">
    <property type="component" value="Unassembled WGS sequence"/>
</dbReference>
<accession>A0ABP3A7A9</accession>
<feature type="compositionally biased region" description="Low complexity" evidence="1">
    <location>
        <begin position="113"/>
        <end position="124"/>
    </location>
</feature>
<sequence length="203" mass="21557">MADLPETDLAGAAASVGRGAVHHVVDLTNEVSVRALIDFTIDTFGRLDIVDNNAAHSDPADMLVSQMTVDVWDDTFTVNARGTMLMCKYAIPGSSVPAAARSSISLPQPHTPPTTCQPRTPAQRPRSKRSPGTWQRNTGVTACGATRSPPVWSVPRGSRSGCPSRSSIFLPLTTLPVSSANHMKSPSSSASWPRTEPPSSPDR</sequence>
<feature type="compositionally biased region" description="Polar residues" evidence="1">
    <location>
        <begin position="130"/>
        <end position="140"/>
    </location>
</feature>
<keyword evidence="3" id="KW-1185">Reference proteome</keyword>
<reference evidence="2 3" key="1">
    <citation type="submission" date="2014-01" db="EMBL/GenBank/DDBJ databases">
        <authorList>
            <person name="Dobos K."/>
            <person name="Lenaerts A."/>
            <person name="Ordway D."/>
            <person name="DeGroote M.A."/>
            <person name="Parker T."/>
            <person name="Sizemore C."/>
            <person name="Tallon L.J."/>
            <person name="Sadzewicz L.K."/>
            <person name="Sengamalay N."/>
            <person name="Fraser C.M."/>
            <person name="Hine E."/>
            <person name="Shefchek K.A."/>
            <person name="Das S.P."/>
            <person name="Tettelin H."/>
        </authorList>
    </citation>
    <scope>NUCLEOTIDE SEQUENCE [LARGE SCALE GENOMIC DNA]</scope>
    <source>
        <strain evidence="2 3">Harvey</strain>
    </source>
</reference>
<comment type="caution">
    <text evidence="2">The sequence shown here is derived from an EMBL/GenBank/DDBJ whole genome shotgun (WGS) entry which is preliminary data.</text>
</comment>
<feature type="compositionally biased region" description="Polar residues" evidence="1">
    <location>
        <begin position="175"/>
        <end position="192"/>
    </location>
</feature>
<evidence type="ECO:0000313" key="2">
    <source>
        <dbReference type="EMBL" id="EUA85782.1"/>
    </source>
</evidence>
<gene>
    <name evidence="2" type="ORF">I551_7890</name>
</gene>
<dbReference type="InterPro" id="IPR036291">
    <property type="entry name" value="NAD(P)-bd_dom_sf"/>
</dbReference>
<dbReference type="CDD" id="cd05233">
    <property type="entry name" value="SDR_c"/>
    <property type="match status" value="1"/>
</dbReference>
<dbReference type="PANTHER" id="PTHR42820:SF1">
    <property type="entry name" value="SHORT-CHAIN DEHYDROGENASE_REDUCTASE FAMILY PROTEIN"/>
    <property type="match status" value="1"/>
</dbReference>
<dbReference type="EMBL" id="JAOL01000189">
    <property type="protein sequence ID" value="EUA85782.1"/>
    <property type="molecule type" value="Genomic_DNA"/>
</dbReference>
<organism evidence="2 3">
    <name type="scientific">Mycobacterium ulcerans str. Harvey</name>
    <dbReference type="NCBI Taxonomy" id="1299332"/>
    <lineage>
        <taxon>Bacteria</taxon>
        <taxon>Bacillati</taxon>
        <taxon>Actinomycetota</taxon>
        <taxon>Actinomycetes</taxon>
        <taxon>Mycobacteriales</taxon>
        <taxon>Mycobacteriaceae</taxon>
        <taxon>Mycobacterium</taxon>
        <taxon>Mycobacterium ulcerans group</taxon>
    </lineage>
</organism>
<name>A0ABP3A7A9_MYCUL</name>
<feature type="region of interest" description="Disordered" evidence="1">
    <location>
        <begin position="100"/>
        <end position="203"/>
    </location>
</feature>
<feature type="compositionally biased region" description="Low complexity" evidence="1">
    <location>
        <begin position="153"/>
        <end position="167"/>
    </location>
</feature>
<dbReference type="PANTHER" id="PTHR42820">
    <property type="entry name" value="SHORT-CHAIN DEHYDROGENASE REDUCTASE"/>
    <property type="match status" value="1"/>
</dbReference>
<evidence type="ECO:0000313" key="3">
    <source>
        <dbReference type="Proteomes" id="UP000020681"/>
    </source>
</evidence>
<evidence type="ECO:0000256" key="1">
    <source>
        <dbReference type="SAM" id="MobiDB-lite"/>
    </source>
</evidence>